<evidence type="ECO:0008006" key="3">
    <source>
        <dbReference type="Google" id="ProtNLM"/>
    </source>
</evidence>
<evidence type="ECO:0000313" key="1">
    <source>
        <dbReference type="EMBL" id="MCL1125654.1"/>
    </source>
</evidence>
<dbReference type="RefSeq" id="WP_248940961.1">
    <property type="nucleotide sequence ID" value="NZ_JAKIKS010000055.1"/>
</dbReference>
<proteinExistence type="predicted"/>
<keyword evidence="2" id="KW-1185">Reference proteome</keyword>
<organism evidence="1 2">
    <name type="scientific">Shewanella surugensis</name>
    <dbReference type="NCBI Taxonomy" id="212020"/>
    <lineage>
        <taxon>Bacteria</taxon>
        <taxon>Pseudomonadati</taxon>
        <taxon>Pseudomonadota</taxon>
        <taxon>Gammaproteobacteria</taxon>
        <taxon>Alteromonadales</taxon>
        <taxon>Shewanellaceae</taxon>
        <taxon>Shewanella</taxon>
    </lineage>
</organism>
<evidence type="ECO:0000313" key="2">
    <source>
        <dbReference type="Proteomes" id="UP001203423"/>
    </source>
</evidence>
<reference evidence="1 2" key="1">
    <citation type="submission" date="2022-01" db="EMBL/GenBank/DDBJ databases">
        <title>Whole genome-based taxonomy of the Shewanellaceae.</title>
        <authorList>
            <person name="Martin-Rodriguez A.J."/>
        </authorList>
    </citation>
    <scope>NUCLEOTIDE SEQUENCE [LARGE SCALE GENOMIC DNA]</scope>
    <source>
        <strain evidence="1 2">DSM 17177</strain>
    </source>
</reference>
<sequence length="56" mass="6062">MSVILEDELEETFVDVERELSMDVADIVECEGIGGGEYGGGVRKGIIKCLSLLMVN</sequence>
<comment type="caution">
    <text evidence="1">The sequence shown here is derived from an EMBL/GenBank/DDBJ whole genome shotgun (WGS) entry which is preliminary data.</text>
</comment>
<accession>A0ABT0LD95</accession>
<gene>
    <name evidence="1" type="ORF">L2764_14505</name>
</gene>
<dbReference type="EMBL" id="JAKIKS010000055">
    <property type="protein sequence ID" value="MCL1125654.1"/>
    <property type="molecule type" value="Genomic_DNA"/>
</dbReference>
<dbReference type="Proteomes" id="UP001203423">
    <property type="component" value="Unassembled WGS sequence"/>
</dbReference>
<name>A0ABT0LD95_9GAMM</name>
<protein>
    <recommendedName>
        <fullName evidence="3">Bacteriocin</fullName>
    </recommendedName>
</protein>